<dbReference type="Proteomes" id="UP000249464">
    <property type="component" value="Unassembled WGS sequence"/>
</dbReference>
<keyword evidence="2" id="KW-1185">Reference proteome</keyword>
<dbReference type="AlphaFoldDB" id="A0A2X0P636"/>
<evidence type="ECO:0000313" key="2">
    <source>
        <dbReference type="Proteomes" id="UP000249464"/>
    </source>
</evidence>
<dbReference type="EMBL" id="FQNC01000047">
    <property type="protein sequence ID" value="SGY74832.1"/>
    <property type="molecule type" value="Genomic_DNA"/>
</dbReference>
<dbReference type="SUPFAM" id="SSF52540">
    <property type="entry name" value="P-loop containing nucleoside triphosphate hydrolases"/>
    <property type="match status" value="1"/>
</dbReference>
<protein>
    <submittedName>
        <fullName evidence="1">BQ5605_C005g03383 protein</fullName>
    </submittedName>
</protein>
<name>A0A2X0P636_9BASI</name>
<reference evidence="1 2" key="1">
    <citation type="submission" date="2016-11" db="EMBL/GenBank/DDBJ databases">
        <authorList>
            <person name="Jaros S."/>
            <person name="Januszkiewicz K."/>
            <person name="Wedrychowicz H."/>
        </authorList>
    </citation>
    <scope>NUCLEOTIDE SEQUENCE [LARGE SCALE GENOMIC DNA]</scope>
</reference>
<gene>
    <name evidence="1" type="primary">BQ5605_C005g03383</name>
    <name evidence="1" type="ORF">BQ5605_C005G03383</name>
</gene>
<sequence length="183" mass="20887">MSHVGTNTQAGRLPCDQLQGPVLRPQHRIIQPNRQPFSRITQEDQSYSGRKSWRGLYPPACADRGHCCTFELDQFANRDRYDAVFVTAPTGSGKSVIFEAMYLIYGRRAVTIVGKKAVVVSEETWRDGELYRQLDDPSHTISFILISPEMHINNADWAKLISNESFRERIKLLVYDEAIKIAE</sequence>
<dbReference type="InterPro" id="IPR027417">
    <property type="entry name" value="P-loop_NTPase"/>
</dbReference>
<evidence type="ECO:0000313" key="1">
    <source>
        <dbReference type="EMBL" id="SGY74832.1"/>
    </source>
</evidence>
<proteinExistence type="predicted"/>
<organism evidence="1 2">
    <name type="scientific">Microbotryum silenes-dioicae</name>
    <dbReference type="NCBI Taxonomy" id="796604"/>
    <lineage>
        <taxon>Eukaryota</taxon>
        <taxon>Fungi</taxon>
        <taxon>Dikarya</taxon>
        <taxon>Basidiomycota</taxon>
        <taxon>Pucciniomycotina</taxon>
        <taxon>Microbotryomycetes</taxon>
        <taxon>Microbotryales</taxon>
        <taxon>Microbotryaceae</taxon>
        <taxon>Microbotryum</taxon>
    </lineage>
</organism>
<accession>A0A2X0P636</accession>